<keyword evidence="2" id="KW-1185">Reference proteome</keyword>
<protein>
    <submittedName>
        <fullName evidence="1">Uncharacterized protein</fullName>
    </submittedName>
</protein>
<reference evidence="1 2" key="6">
    <citation type="journal article" date="1999" name="Virology">
        <title>Chlorella virus PBCV-1 encodes a functional homospermidine synthase.</title>
        <authorList>
            <person name="Kaiser A."/>
            <person name="Vollmert M."/>
            <person name="Tholl D."/>
            <person name="Graves M.V."/>
            <person name="Gurnon J.R."/>
            <person name="Xing W."/>
            <person name="Lisec A.D."/>
            <person name="Nickerson K.W."/>
            <person name="Van Etten J.L."/>
        </authorList>
    </citation>
    <scope>NUCLEOTIDE SEQUENCE [LARGE SCALE GENOMIC DNA]</scope>
</reference>
<reference evidence="1 2" key="2">
    <citation type="journal article" date="1995" name="Virology">
        <title>Analysis of 43 kb of the Chlorella virus PBCV-1 330-kb genome: map positions 45 to 88.</title>
        <authorList>
            <person name="Li Y."/>
            <person name="Lu Z."/>
            <person name="Burbank D.E."/>
            <person name="Kutish G.F."/>
            <person name="Rock D.L."/>
            <person name="Van Etten J.L."/>
        </authorList>
    </citation>
    <scope>NUCLEOTIDE SEQUENCE [LARGE SCALE GENOMIC DNA]</scope>
</reference>
<name>Q84446_PBCV1</name>
<evidence type="ECO:0000313" key="2">
    <source>
        <dbReference type="Proteomes" id="UP000000862"/>
    </source>
</evidence>
<reference evidence="1 2" key="3">
    <citation type="journal article" date="1996" name="Virology">
        <title>Analysis of 94 kb of the chlorella virus PBCV-1 330-kb genome: map positions 88 to 182.</title>
        <authorList>
            <person name="Lu Z."/>
            <person name="Li Y."/>
            <person name="Que Q."/>
            <person name="Kutish G.F."/>
            <person name="Rock D.L."/>
            <person name="Van Etten J.L."/>
        </authorList>
    </citation>
    <scope>NUCLEOTIDE SEQUENCE [LARGE SCALE GENOMIC DNA]</scope>
</reference>
<dbReference type="Proteomes" id="UP000000862">
    <property type="component" value="Segment"/>
</dbReference>
<organism evidence="1 2">
    <name type="scientific">Paramecium bursaria Chlorella virus 1</name>
    <name type="common">PBCV-1</name>
    <dbReference type="NCBI Taxonomy" id="10506"/>
    <lineage>
        <taxon>Viruses</taxon>
        <taxon>Varidnaviria</taxon>
        <taxon>Bamfordvirae</taxon>
        <taxon>Nucleocytoviricota</taxon>
        <taxon>Megaviricetes</taxon>
        <taxon>Algavirales</taxon>
        <taxon>Phycodnaviridae</taxon>
        <taxon>Chlorovirus</taxon>
        <taxon>Chlorovirus vanettense</taxon>
    </lineage>
</organism>
<dbReference type="KEGG" id="vg:918237"/>
<reference evidence="1 2" key="7">
    <citation type="journal article" date="2000" name="Virology">
        <title>Characterization of a beta-1,3-glucanase encoded by chlorella virus PBCV-1.</title>
        <authorList>
            <person name="Sun L."/>
            <person name="Gurnon J.R."/>
            <person name="Adams B.J."/>
            <person name="Graves M.V."/>
            <person name="Van Etten J.L."/>
        </authorList>
    </citation>
    <scope>NUCLEOTIDE SEQUENCE [LARGE SCALE GENOMIC DNA]</scope>
</reference>
<reference evidence="1 2" key="4">
    <citation type="journal article" date="1996" name="Virology">
        <title>Analysis of 76 kb of the chlorella virus PBCV-1 330-kb genome: map positions 182 to 258.</title>
        <authorList>
            <person name="Kutish G.F."/>
            <person name="Li Y."/>
            <person name="Lu Z."/>
            <person name="Furuta M."/>
            <person name="Rock D.L."/>
            <person name="Van Etten J.L."/>
        </authorList>
    </citation>
    <scope>NUCLEOTIDE SEQUENCE [LARGE SCALE GENOMIC DNA]</scope>
</reference>
<organismHost>
    <name type="scientific">Chlorella</name>
    <dbReference type="NCBI Taxonomy" id="3071"/>
</organismHost>
<accession>Q84446</accession>
<dbReference type="EMBL" id="JF411744">
    <property type="protein sequence ID" value="AAC96494.1"/>
    <property type="molecule type" value="Genomic_DNA"/>
</dbReference>
<sequence length="66" mass="7964">MMFRFVGTPSLHFIVARFTRFAFTALKHSVRHIFRIHCRCIRKPQCLLCGIFKCLFPFFGTYFPRF</sequence>
<proteinExistence type="predicted"/>
<evidence type="ECO:0000313" key="1">
    <source>
        <dbReference type="EMBL" id="AAC96494.1"/>
    </source>
</evidence>
<reference evidence="1 2" key="5">
    <citation type="journal article" date="1997" name="Virology">
        <title>Analysis of 74 kb of DNA located at the right end of the 330-kb chlorella virus PBCV-1 genome.</title>
        <authorList>
            <person name="Li Y."/>
            <person name="Lu Z."/>
            <person name="Sun L."/>
            <person name="Ropp S."/>
            <person name="Kutish G.F."/>
            <person name="Rock D.L."/>
            <person name="Van Etten J.L."/>
        </authorList>
    </citation>
    <scope>NUCLEOTIDE SEQUENCE [LARGE SCALE GENOMIC DNA]</scope>
</reference>
<gene>
    <name evidence="1" type="primary">a126R</name>
</gene>
<dbReference type="GeneID" id="918237"/>
<dbReference type="PIR" id="T17616">
    <property type="entry name" value="T17616"/>
</dbReference>
<reference evidence="1 2" key="1">
    <citation type="journal article" date="1995" name="Virology">
        <title>Analysis of 45 kb of DNA located at the left end of the chlorella virus PBCV-1 genome.</title>
        <authorList>
            <person name="Lu Z."/>
            <person name="Li Y."/>
            <person name="Zhang Y."/>
            <person name="Kutish G.F."/>
            <person name="Rock D.L."/>
            <person name="Van Etten J.L."/>
        </authorList>
    </citation>
    <scope>NUCLEOTIDE SEQUENCE [LARGE SCALE GENOMIC DNA]</scope>
</reference>
<dbReference type="RefSeq" id="NP_048474.1">
    <property type="nucleotide sequence ID" value="NC_000852.5"/>
</dbReference>
<reference evidence="1 2" key="8">
    <citation type="journal article" date="2010" name="J. Virol.">
        <title>Microarray analysis of Paramecium bursaria chlorella virus 1 transcription.</title>
        <authorList>
            <person name="Yanai-Balser G.M."/>
            <person name="Duncan G.A."/>
            <person name="Eudy J.D."/>
            <person name="Wang D."/>
            <person name="Li X."/>
            <person name="Agarkova I.V."/>
            <person name="Dunigan D.D."/>
            <person name="Van Etten J.L."/>
        </authorList>
    </citation>
    <scope>NUCLEOTIDE SEQUENCE [LARGE SCALE GENOMIC DNA]</scope>
</reference>